<keyword evidence="3" id="KW-0653">Protein transport</keyword>
<keyword evidence="2" id="KW-0813">Transport</keyword>
<dbReference type="OrthoDB" id="9795145at2"/>
<dbReference type="KEGG" id="htl:HPTL_1294"/>
<dbReference type="Gene3D" id="3.10.420.10">
    <property type="entry name" value="SecB-like"/>
    <property type="match status" value="1"/>
</dbReference>
<evidence type="ECO:0000256" key="4">
    <source>
        <dbReference type="ARBA" id="ARBA00023010"/>
    </source>
</evidence>
<protein>
    <submittedName>
        <fullName evidence="5">Protein-export protein SecB</fullName>
    </submittedName>
</protein>
<dbReference type="RefSeq" id="WP_119335285.1">
    <property type="nucleotide sequence ID" value="NZ_AP018558.1"/>
</dbReference>
<dbReference type="PRINTS" id="PR01594">
    <property type="entry name" value="SECBCHAPRONE"/>
</dbReference>
<evidence type="ECO:0000256" key="3">
    <source>
        <dbReference type="ARBA" id="ARBA00022927"/>
    </source>
</evidence>
<keyword evidence="6" id="KW-1185">Reference proteome</keyword>
<proteinExistence type="inferred from homology"/>
<dbReference type="GO" id="GO:0015031">
    <property type="term" value="P:protein transport"/>
    <property type="evidence" value="ECO:0007669"/>
    <property type="project" value="UniProtKB-KW"/>
</dbReference>
<dbReference type="Proteomes" id="UP000262004">
    <property type="component" value="Chromosome"/>
</dbReference>
<dbReference type="Pfam" id="PF02556">
    <property type="entry name" value="SecB"/>
    <property type="match status" value="1"/>
</dbReference>
<dbReference type="NCBIfam" id="TIGR00809">
    <property type="entry name" value="secB"/>
    <property type="match status" value="1"/>
</dbReference>
<dbReference type="HAMAP" id="MF_00821">
    <property type="entry name" value="SecB"/>
    <property type="match status" value="1"/>
</dbReference>
<evidence type="ECO:0000313" key="6">
    <source>
        <dbReference type="Proteomes" id="UP000262004"/>
    </source>
</evidence>
<dbReference type="EMBL" id="AP018558">
    <property type="protein sequence ID" value="BBD77558.1"/>
    <property type="molecule type" value="Genomic_DNA"/>
</dbReference>
<accession>A0A2Z6DYZ4</accession>
<comment type="similarity">
    <text evidence="1">Belongs to the SecB family.</text>
</comment>
<gene>
    <name evidence="5" type="primary">secB</name>
    <name evidence="5" type="ORF">HPTL_1294</name>
</gene>
<dbReference type="InterPro" id="IPR035958">
    <property type="entry name" value="SecB-like_sf"/>
</dbReference>
<dbReference type="GO" id="GO:0051262">
    <property type="term" value="P:protein tetramerization"/>
    <property type="evidence" value="ECO:0007669"/>
    <property type="project" value="InterPro"/>
</dbReference>
<evidence type="ECO:0000256" key="1">
    <source>
        <dbReference type="ARBA" id="ARBA00009990"/>
    </source>
</evidence>
<dbReference type="PANTHER" id="PTHR36918:SF1">
    <property type="entry name" value="PROTEIN-EXPORT PROTEIN SECB"/>
    <property type="match status" value="1"/>
</dbReference>
<dbReference type="PANTHER" id="PTHR36918">
    <property type="match status" value="1"/>
</dbReference>
<evidence type="ECO:0000313" key="5">
    <source>
        <dbReference type="EMBL" id="BBD77558.1"/>
    </source>
</evidence>
<evidence type="ECO:0000256" key="2">
    <source>
        <dbReference type="ARBA" id="ARBA00022448"/>
    </source>
</evidence>
<keyword evidence="4" id="KW-0811">Translocation</keyword>
<dbReference type="InterPro" id="IPR003708">
    <property type="entry name" value="SecB"/>
</dbReference>
<dbReference type="NCBIfam" id="NF004392">
    <property type="entry name" value="PRK05751.1-3"/>
    <property type="match status" value="1"/>
</dbReference>
<dbReference type="NCBIfam" id="NF004394">
    <property type="entry name" value="PRK05751.1-5"/>
    <property type="match status" value="1"/>
</dbReference>
<name>A0A2Z6DYZ4_HYDTE</name>
<dbReference type="SUPFAM" id="SSF54611">
    <property type="entry name" value="SecB-like"/>
    <property type="match status" value="1"/>
</dbReference>
<sequence length="162" mass="17828">MSETHPANSGNAQSQAPMFTIEKLYVKDLSVEVPRAPDCFLETQAPNIQVEMGTAARKLDEAHYEVALTISVKASVEERALFLIELTYGGVFLVRNVPESDVEPLLFVACPSILYPYAREVISDASTRAGFQPVLLAPVNFEALYLQQKQQAQQAPSTDTPQ</sequence>
<reference evidence="5 6" key="1">
    <citation type="submission" date="2018-04" db="EMBL/GenBank/DDBJ databases">
        <title>Complete genome sequence of Hydrogenophilus thermoluteolus TH-1.</title>
        <authorList>
            <person name="Arai H."/>
        </authorList>
    </citation>
    <scope>NUCLEOTIDE SEQUENCE [LARGE SCALE GENOMIC DNA]</scope>
    <source>
        <strain evidence="5 6">TH-1</strain>
    </source>
</reference>
<dbReference type="AlphaFoldDB" id="A0A2Z6DYZ4"/>
<dbReference type="GO" id="GO:0051082">
    <property type="term" value="F:unfolded protein binding"/>
    <property type="evidence" value="ECO:0007669"/>
    <property type="project" value="InterPro"/>
</dbReference>
<organism evidence="5 6">
    <name type="scientific">Hydrogenophilus thermoluteolus</name>
    <name type="common">Pseudomonas hydrogenothermophila</name>
    <dbReference type="NCBI Taxonomy" id="297"/>
    <lineage>
        <taxon>Bacteria</taxon>
        <taxon>Pseudomonadati</taxon>
        <taxon>Pseudomonadota</taxon>
        <taxon>Hydrogenophilia</taxon>
        <taxon>Hydrogenophilales</taxon>
        <taxon>Hydrogenophilaceae</taxon>
        <taxon>Hydrogenophilus</taxon>
    </lineage>
</organism>